<dbReference type="InterPro" id="IPR046906">
    <property type="entry name" value="Mab-21_HhH/H2TH-like"/>
</dbReference>
<feature type="domain" description="Mab-21-like HhH/H2TH-like" evidence="3">
    <location>
        <begin position="259"/>
        <end position="354"/>
    </location>
</feature>
<evidence type="ECO:0000256" key="1">
    <source>
        <dbReference type="ARBA" id="ARBA00008307"/>
    </source>
</evidence>
<dbReference type="EMBL" id="UYJE01008242">
    <property type="protein sequence ID" value="VDI62335.1"/>
    <property type="molecule type" value="Genomic_DNA"/>
</dbReference>
<comment type="similarity">
    <text evidence="1">Belongs to the mab-21 family.</text>
</comment>
<gene>
    <name evidence="4" type="ORF">MGAL_10B014903</name>
</gene>
<evidence type="ECO:0000259" key="3">
    <source>
        <dbReference type="Pfam" id="PF20266"/>
    </source>
</evidence>
<reference evidence="4" key="1">
    <citation type="submission" date="2018-11" db="EMBL/GenBank/DDBJ databases">
        <authorList>
            <person name="Alioto T."/>
            <person name="Alioto T."/>
        </authorList>
    </citation>
    <scope>NUCLEOTIDE SEQUENCE</scope>
</reference>
<evidence type="ECO:0000259" key="2">
    <source>
        <dbReference type="Pfam" id="PF03281"/>
    </source>
</evidence>
<protein>
    <recommendedName>
        <fullName evidence="6">Mab-21-like HhH/H2TH-like domain-containing protein</fullName>
    </recommendedName>
</protein>
<proteinExistence type="inferred from homology"/>
<dbReference type="Pfam" id="PF20266">
    <property type="entry name" value="Mab-21_C"/>
    <property type="match status" value="1"/>
</dbReference>
<dbReference type="AlphaFoldDB" id="A0A8B6GDC3"/>
<dbReference type="PANTHER" id="PTHR10656">
    <property type="entry name" value="CELL FATE DETERMINING PROTEIN MAB21-RELATED"/>
    <property type="match status" value="1"/>
</dbReference>
<dbReference type="Pfam" id="PF03281">
    <property type="entry name" value="Mab-21"/>
    <property type="match status" value="1"/>
</dbReference>
<keyword evidence="5" id="KW-1185">Reference proteome</keyword>
<organism evidence="4 5">
    <name type="scientific">Mytilus galloprovincialis</name>
    <name type="common">Mediterranean mussel</name>
    <dbReference type="NCBI Taxonomy" id="29158"/>
    <lineage>
        <taxon>Eukaryota</taxon>
        <taxon>Metazoa</taxon>
        <taxon>Spiralia</taxon>
        <taxon>Lophotrochozoa</taxon>
        <taxon>Mollusca</taxon>
        <taxon>Bivalvia</taxon>
        <taxon>Autobranchia</taxon>
        <taxon>Pteriomorphia</taxon>
        <taxon>Mytilida</taxon>
        <taxon>Mytiloidea</taxon>
        <taxon>Mytilidae</taxon>
        <taxon>Mytilinae</taxon>
        <taxon>Mytilus</taxon>
    </lineage>
</organism>
<evidence type="ECO:0008006" key="6">
    <source>
        <dbReference type="Google" id="ProtNLM"/>
    </source>
</evidence>
<dbReference type="Gene3D" id="1.10.1410.40">
    <property type="match status" value="1"/>
</dbReference>
<sequence length="707" mass="81606">MDSEEDMDKNKLSEVVSDILKCNGYCKNKLEVLRSVCLLSEKIVYDLHGATEIKCGSALAEGSEVVGSDIDFMTVVPEIIAVNENCDLFSNKMHIFTMKLDKGLHGYTRLQVHTLNQNRILDSDIQSMVVKDGNKFFLSTEEFLKPLKNKIGNVRENASLKYHGPSISHSLYYLYTKFEFDTTFGIKCHSWPVADDEWKNRPRSKGWPSKEIVDVITTFPVHVMPIVDEKSNYPSMQWRFAFSKAERELIWSFNKIQFQCYVLIKCIFKGKLQPFSPDELSVYQIKNLLFWISEDYGVEMFNKANLLHCIEICLDRFKQHILRGSLPHYIIPDRDLLKGKLDSKTQQRIADEIDKNLEDIFVTIVECRHILPPDNFLNMYNGSKKNFVCQIKAPLNNGLVLRKKTKHLYSMRECKRLCFEMVSRPNINMENVFALIGDISLGKNISHTILPYVLKTAARFGSILFGMMITVYLNEMNITSEEIEYIVKFSSISFKKGFDLDELSGKLYSVTFALLNNNIDAASEILSRIMYNTKPFHFHGWKTKNNEKRFLQLSNSEISDFDYVDVNNDVSVSHEVFFPVNVLHFVPEPIKYELSLLQCTGSPCFCVYDPLLYALYLMFEITRKRNEQMTKILRKLINFIENYAGDIGDRYRACNLLGYCLYVCGLRDEAIFTFGRSMQDKTDSTNAAVYHLCIILSKYVANKAAVV</sequence>
<dbReference type="PANTHER" id="PTHR10656:SF69">
    <property type="entry name" value="MAB-21-LIKE HHH_H2TH-LIKE DOMAIN-CONTAINING PROTEIN"/>
    <property type="match status" value="1"/>
</dbReference>
<dbReference type="InterPro" id="IPR024810">
    <property type="entry name" value="MAB21L/cGLR"/>
</dbReference>
<dbReference type="Proteomes" id="UP000596742">
    <property type="component" value="Unassembled WGS sequence"/>
</dbReference>
<evidence type="ECO:0000313" key="4">
    <source>
        <dbReference type="EMBL" id="VDI62335.1"/>
    </source>
</evidence>
<dbReference type="SMART" id="SM01265">
    <property type="entry name" value="Mab-21"/>
    <property type="match status" value="1"/>
</dbReference>
<accession>A0A8B6GDC3</accession>
<feature type="domain" description="Mab-21-like nucleotidyltransferase" evidence="2">
    <location>
        <begin position="138"/>
        <end position="250"/>
    </location>
</feature>
<name>A0A8B6GDC3_MYTGA</name>
<dbReference type="OrthoDB" id="6156814at2759"/>
<comment type="caution">
    <text evidence="4">The sequence shown here is derived from an EMBL/GenBank/DDBJ whole genome shotgun (WGS) entry which is preliminary data.</text>
</comment>
<dbReference type="InterPro" id="IPR046903">
    <property type="entry name" value="Mab-21-like_nuc_Trfase"/>
</dbReference>
<evidence type="ECO:0000313" key="5">
    <source>
        <dbReference type="Proteomes" id="UP000596742"/>
    </source>
</evidence>